<dbReference type="InterPro" id="IPR037825">
    <property type="entry name" value="GH94N_CBP"/>
</dbReference>
<dbReference type="InterPro" id="IPR011013">
    <property type="entry name" value="Gal_mutarotase_sf_dom"/>
</dbReference>
<evidence type="ECO:0000256" key="1">
    <source>
        <dbReference type="ARBA" id="ARBA00022676"/>
    </source>
</evidence>
<keyword evidence="1" id="KW-0328">Glycosyltransferase</keyword>
<dbReference type="EMBL" id="CP030280">
    <property type="protein sequence ID" value="AWY99192.1"/>
    <property type="molecule type" value="Genomic_DNA"/>
</dbReference>
<evidence type="ECO:0000259" key="4">
    <source>
        <dbReference type="Pfam" id="PF17167"/>
    </source>
</evidence>
<dbReference type="Pfam" id="PF17167">
    <property type="entry name" value="Glyco_hydro_94"/>
    <property type="match status" value="1"/>
</dbReference>
<dbReference type="InterPro" id="IPR008928">
    <property type="entry name" value="6-hairpin_glycosidase_sf"/>
</dbReference>
<protein>
    <submittedName>
        <fullName evidence="5">Glycosyl transferase</fullName>
    </submittedName>
</protein>
<dbReference type="Pfam" id="PF06165">
    <property type="entry name" value="GH94_b-supersand"/>
    <property type="match status" value="1"/>
</dbReference>
<dbReference type="RefSeq" id="WP_111920636.1">
    <property type="nucleotide sequence ID" value="NZ_CP030280.1"/>
</dbReference>
<accession>A0A2Z4UDS4</accession>
<sequence>MKYGFFDDLSREYVIQQPDTPLPWINYLGSDNFFSLISNTCGGYCFYKDAKLLRMTRYRYNNVPYDTNGHYFYIKDRDTIWNPGWQPSKTPLDSYECRHGMGYSIFKSSKNQITANLLTFVPLKDSCEIQKITLTNDSEKERNISLFSYAEWCLWNADDDSRNFQRNLSTGEVEVKDSVLYHKTEYRERRNHYAFYGVNAPVNHFETSRDAFLGVYGSAEKPTAIIDGKLTDSIASGWYPIASHQINLCLKPGESKTFVFVLGYAENPEEEKWEAENIINKKPAETILKKYSSEASVDQAFSALKDYWTDLLSRFQVTTENEKVNRMVHIWNQYQCMVTFNMSRSASYYESGIGRGMGFRDSCQDLLGFVHLIPERARTRIIDIASTQFADGSAYHQYQPLTKKGNSDIGSGFNDDPLWLIAAVSAYIRETGDTSILKEPVPFDNEEETAVPLMEHLKRSFDFIVSHKGPHGLPLIGRADWNDCLNLNCYSRHPGESFQTFGPSEGPVAESVFIAGMFVKYGREYADLCHLVGNPAESEHAHKEVAKVYDSILQHGWDGKWFLRAYDANGEKVGSADCQEGKIFIEPQGFLPLSGVGIKEGLAEQALKSTEEWLDTQYGITILQPPYTHYHLNLGEISSYPPGYKENAGIFCHNNPWVSISEAVLGHGNRAFDVYRKICPAFLEDISEIHRTEPYVYSQMIAGKDAPRFGEAKNSWLTGTAAWTFVNVSQYILGIQPTLEGLCIDPCVPEDFGDFTVTRMYRGVCYHISVRNPHHVQRGISTLLVDGVAVQGNIIPFDSGKTDVYVEAAMG</sequence>
<dbReference type="SMART" id="SM01068">
    <property type="entry name" value="CBM_X"/>
    <property type="match status" value="1"/>
</dbReference>
<name>A0A2Z4UDS4_9FIRM</name>
<dbReference type="PANTHER" id="PTHR37469">
    <property type="entry name" value="CELLOBIONIC ACID PHOSPHORYLASE-RELATED"/>
    <property type="match status" value="1"/>
</dbReference>
<dbReference type="GO" id="GO:0016757">
    <property type="term" value="F:glycosyltransferase activity"/>
    <property type="evidence" value="ECO:0007669"/>
    <property type="project" value="UniProtKB-KW"/>
</dbReference>
<dbReference type="PANTHER" id="PTHR37469:SF2">
    <property type="entry name" value="CELLOBIONIC ACID PHOSPHORYLASE"/>
    <property type="match status" value="1"/>
</dbReference>
<dbReference type="AlphaFoldDB" id="A0A2Z4UDS4"/>
<dbReference type="Gene3D" id="1.20.890.20">
    <property type="entry name" value="mpn423 like domain"/>
    <property type="match status" value="1"/>
</dbReference>
<dbReference type="InterPro" id="IPR010383">
    <property type="entry name" value="Glyco_hydrolase_94_b-supersand"/>
</dbReference>
<evidence type="ECO:0000313" key="6">
    <source>
        <dbReference type="Proteomes" id="UP000250003"/>
    </source>
</evidence>
<gene>
    <name evidence="5" type="ORF">DQQ01_14900</name>
</gene>
<feature type="domain" description="Glycosyl hydrolase 94 catalytic" evidence="4">
    <location>
        <begin position="307"/>
        <end position="734"/>
    </location>
</feature>
<dbReference type="GO" id="GO:0030246">
    <property type="term" value="F:carbohydrate binding"/>
    <property type="evidence" value="ECO:0007669"/>
    <property type="project" value="InterPro"/>
</dbReference>
<keyword evidence="2 5" id="KW-0808">Transferase</keyword>
<dbReference type="Gene3D" id="1.50.10.10">
    <property type="match status" value="1"/>
</dbReference>
<reference evidence="6" key="1">
    <citation type="submission" date="2018-06" db="EMBL/GenBank/DDBJ databases">
        <title>Description of Blautia argi sp. nov., a new anaerobic isolated from dog feces.</title>
        <authorList>
            <person name="Chang Y.-H."/>
            <person name="Paek J."/>
            <person name="Shin Y."/>
        </authorList>
    </citation>
    <scope>NUCLEOTIDE SEQUENCE [LARGE SCALE GENOMIC DNA]</scope>
    <source>
        <strain evidence="6">KCTC 15426</strain>
    </source>
</reference>
<dbReference type="InterPro" id="IPR033432">
    <property type="entry name" value="GH94_catalytic"/>
</dbReference>
<dbReference type="OrthoDB" id="9769991at2"/>
<dbReference type="InterPro" id="IPR052047">
    <property type="entry name" value="GH94_Enzymes"/>
</dbReference>
<dbReference type="KEGG" id="blau:DQQ01_14900"/>
<dbReference type="InterPro" id="IPR037018">
    <property type="entry name" value="GH65_N"/>
</dbReference>
<dbReference type="CDD" id="cd11754">
    <property type="entry name" value="GH94N_CBP_like"/>
    <property type="match status" value="1"/>
</dbReference>
<keyword evidence="6" id="KW-1185">Reference proteome</keyword>
<evidence type="ECO:0000313" key="5">
    <source>
        <dbReference type="EMBL" id="AWY99192.1"/>
    </source>
</evidence>
<feature type="domain" description="Glycosyl hydrolase 94 supersandwich" evidence="3">
    <location>
        <begin position="11"/>
        <end position="271"/>
    </location>
</feature>
<dbReference type="GO" id="GO:0005975">
    <property type="term" value="P:carbohydrate metabolic process"/>
    <property type="evidence" value="ECO:0007669"/>
    <property type="project" value="InterPro"/>
</dbReference>
<proteinExistence type="predicted"/>
<dbReference type="SUPFAM" id="SSF74650">
    <property type="entry name" value="Galactose mutarotase-like"/>
    <property type="match status" value="1"/>
</dbReference>
<dbReference type="Proteomes" id="UP000250003">
    <property type="component" value="Chromosome"/>
</dbReference>
<organism evidence="5 6">
    <name type="scientific">Blautia argi</name>
    <dbReference type="NCBI Taxonomy" id="1912897"/>
    <lineage>
        <taxon>Bacteria</taxon>
        <taxon>Bacillati</taxon>
        <taxon>Bacillota</taxon>
        <taxon>Clostridia</taxon>
        <taxon>Lachnospirales</taxon>
        <taxon>Lachnospiraceae</taxon>
        <taxon>Blautia</taxon>
    </lineage>
</organism>
<evidence type="ECO:0000259" key="3">
    <source>
        <dbReference type="Pfam" id="PF06165"/>
    </source>
</evidence>
<dbReference type="SUPFAM" id="SSF48208">
    <property type="entry name" value="Six-hairpin glycosidases"/>
    <property type="match status" value="1"/>
</dbReference>
<dbReference type="InterPro" id="IPR012341">
    <property type="entry name" value="6hp_glycosidase-like_sf"/>
</dbReference>
<evidence type="ECO:0000256" key="2">
    <source>
        <dbReference type="ARBA" id="ARBA00022679"/>
    </source>
</evidence>
<dbReference type="Gene3D" id="2.60.420.10">
    <property type="entry name" value="Maltose phosphorylase, domain 3"/>
    <property type="match status" value="1"/>
</dbReference>
<dbReference type="Gene3D" id="2.70.98.40">
    <property type="entry name" value="Glycoside hydrolase, family 65, N-terminal domain"/>
    <property type="match status" value="1"/>
</dbReference>